<dbReference type="Gene3D" id="1.50.10.20">
    <property type="match status" value="1"/>
</dbReference>
<feature type="compositionally biased region" description="Basic and acidic residues" evidence="1">
    <location>
        <begin position="25"/>
        <end position="46"/>
    </location>
</feature>
<sequence length="407" mass="45251">MNKAVLFLSVLSACTALGAPMPAEGGEKRDTIPIEKVPDVEPPSRETLDQSIRRAADFLLASQNKDGSWGDHTRTKGLNVICPYPEGPRSFRTACTSLCVIGLLASPLKDEPAVKGAVDRAVQYLLATLPLLKRGDTRTVLGVWGHAYGLSALCRAAENLPENSPQYTELKKVASLQVEALNWMADVKGGWGYYTFKTFSRRPMGEPTSFLTATVLIAFKDAERAFGLKADPQIVKRAVASLEKQRTPAGSYVYSISHMFYPGRPINRHTGSLARTPAGDLALIQYDPAFVSRRQLEDGLERIWSRSGWLSLAVKKPIPHESFAQNAGYFFYYGYYYAARCLDQVPRERLPRHAAHLADDILPMQEKDGSWWDYPLYNYHKFYGTGYALFAVSRVRSALYPTTPPAS</sequence>
<evidence type="ECO:0000313" key="4">
    <source>
        <dbReference type="Proteomes" id="UP001062263"/>
    </source>
</evidence>
<proteinExistence type="predicted"/>
<evidence type="ECO:0000256" key="1">
    <source>
        <dbReference type="SAM" id="MobiDB-lite"/>
    </source>
</evidence>
<protein>
    <recommendedName>
        <fullName evidence="5">Squalene cyclase C-terminal domain-containing protein</fullName>
    </recommendedName>
</protein>
<evidence type="ECO:0008006" key="5">
    <source>
        <dbReference type="Google" id="ProtNLM"/>
    </source>
</evidence>
<evidence type="ECO:0000256" key="2">
    <source>
        <dbReference type="SAM" id="SignalP"/>
    </source>
</evidence>
<accession>A0ABN6QGV1</accession>
<name>A0ABN6QGV1_9BACT</name>
<organism evidence="3 4">
    <name type="scientific">Akkermansia biwaensis</name>
    <dbReference type="NCBI Taxonomy" id="2946555"/>
    <lineage>
        <taxon>Bacteria</taxon>
        <taxon>Pseudomonadati</taxon>
        <taxon>Verrucomicrobiota</taxon>
        <taxon>Verrucomicrobiia</taxon>
        <taxon>Verrucomicrobiales</taxon>
        <taxon>Akkermansiaceae</taxon>
        <taxon>Akkermansia</taxon>
    </lineage>
</organism>
<feature type="chain" id="PRO_5046098279" description="Squalene cyclase C-terminal domain-containing protein" evidence="2">
    <location>
        <begin position="19"/>
        <end position="407"/>
    </location>
</feature>
<gene>
    <name evidence="3" type="ORF">Abiwalacus_08070</name>
</gene>
<feature type="region of interest" description="Disordered" evidence="1">
    <location>
        <begin position="22"/>
        <end position="46"/>
    </location>
</feature>
<feature type="signal peptide" evidence="2">
    <location>
        <begin position="1"/>
        <end position="18"/>
    </location>
</feature>
<keyword evidence="2" id="KW-0732">Signal</keyword>
<keyword evidence="4" id="KW-1185">Reference proteome</keyword>
<dbReference type="EMBL" id="AP025943">
    <property type="protein sequence ID" value="BDL43233.1"/>
    <property type="molecule type" value="Genomic_DNA"/>
</dbReference>
<evidence type="ECO:0000313" key="3">
    <source>
        <dbReference type="EMBL" id="BDL43233.1"/>
    </source>
</evidence>
<dbReference type="RefSeq" id="WP_215434313.1">
    <property type="nucleotide sequence ID" value="NZ_AP025943.1"/>
</dbReference>
<reference evidence="3" key="1">
    <citation type="submission" date="2022-06" db="EMBL/GenBank/DDBJ databases">
        <title>Akkermansia biwalacus sp. nov., an anaerobic mucin-degrading bacterium isolated from human intestine.</title>
        <authorList>
            <person name="Kobayashi Y."/>
            <person name="Inoue S."/>
            <person name="Kawahara T."/>
            <person name="Kohda N."/>
        </authorList>
    </citation>
    <scope>NUCLEOTIDE SEQUENCE</scope>
    <source>
        <strain evidence="3">WON2089</strain>
    </source>
</reference>
<dbReference type="SUPFAM" id="SSF48239">
    <property type="entry name" value="Terpenoid cyclases/Protein prenyltransferases"/>
    <property type="match status" value="1"/>
</dbReference>
<dbReference type="InterPro" id="IPR008930">
    <property type="entry name" value="Terpenoid_cyclase/PrenylTrfase"/>
</dbReference>
<dbReference type="Proteomes" id="UP001062263">
    <property type="component" value="Chromosome"/>
</dbReference>